<evidence type="ECO:0000256" key="7">
    <source>
        <dbReference type="SAM" id="Phobius"/>
    </source>
</evidence>
<feature type="compositionally biased region" description="Low complexity" evidence="6">
    <location>
        <begin position="82"/>
        <end position="94"/>
    </location>
</feature>
<protein>
    <submittedName>
        <fullName evidence="10">RDD family protein</fullName>
    </submittedName>
</protein>
<dbReference type="InterPro" id="IPR010432">
    <property type="entry name" value="RDD"/>
</dbReference>
<evidence type="ECO:0000256" key="1">
    <source>
        <dbReference type="ARBA" id="ARBA00004651"/>
    </source>
</evidence>
<keyword evidence="2" id="KW-1003">Cell membrane</keyword>
<dbReference type="Proteomes" id="UP001056455">
    <property type="component" value="Chromosome"/>
</dbReference>
<feature type="domain" description="DUF2510" evidence="9">
    <location>
        <begin position="6"/>
        <end position="36"/>
    </location>
</feature>
<feature type="transmembrane region" description="Helical" evidence="7">
    <location>
        <begin position="196"/>
        <end position="217"/>
    </location>
</feature>
<evidence type="ECO:0000256" key="5">
    <source>
        <dbReference type="ARBA" id="ARBA00023136"/>
    </source>
</evidence>
<proteinExistence type="predicted"/>
<keyword evidence="4 7" id="KW-1133">Transmembrane helix</keyword>
<dbReference type="Pfam" id="PF10708">
    <property type="entry name" value="DUF2510"/>
    <property type="match status" value="1"/>
</dbReference>
<comment type="subcellular location">
    <subcellularLocation>
        <location evidence="1">Cell membrane</location>
        <topology evidence="1">Multi-pass membrane protein</topology>
    </subcellularLocation>
</comment>
<evidence type="ECO:0000256" key="6">
    <source>
        <dbReference type="SAM" id="MobiDB-lite"/>
    </source>
</evidence>
<sequence>MNTRAAGWYDDPQDANLLRYWDGVTWTEHTSPRQKPGLEQAGAGQGAQYGAPGAPQDQQGYGQQGQQGYGQQGQQGYGQPGYGQQDQQGAPQYPTYGSPQYGAPQDQQNNPYGPQQGGWGQPMPGGGYTGTVTGPTTPDGQPIAAWGMRFLARILDSIVVAIIGGGLAMVLVPDFMDNYLAWFEDDSSGMTMPADLVGDFAMVSLIIAVLGLAYEILMLKFFSGTVGKLATGLRVRLREQAGPLSWATAAIRGAVWQGPTLLSGVQGIGNFTGIFNLLNGLWPLWDNKKQSLNDKAAKTNVVKKQG</sequence>
<dbReference type="InterPro" id="IPR051791">
    <property type="entry name" value="Pra-immunoreactive"/>
</dbReference>
<evidence type="ECO:0000256" key="3">
    <source>
        <dbReference type="ARBA" id="ARBA00022692"/>
    </source>
</evidence>
<keyword evidence="11" id="KW-1185">Reference proteome</keyword>
<dbReference type="PANTHER" id="PTHR36115:SF4">
    <property type="entry name" value="MEMBRANE PROTEIN"/>
    <property type="match status" value="1"/>
</dbReference>
<dbReference type="Pfam" id="PF06271">
    <property type="entry name" value="RDD"/>
    <property type="match status" value="1"/>
</dbReference>
<keyword evidence="3 7" id="KW-0812">Transmembrane</keyword>
<evidence type="ECO:0000259" key="8">
    <source>
        <dbReference type="Pfam" id="PF06271"/>
    </source>
</evidence>
<evidence type="ECO:0000256" key="4">
    <source>
        <dbReference type="ARBA" id="ARBA00022989"/>
    </source>
</evidence>
<keyword evidence="5 7" id="KW-0472">Membrane</keyword>
<dbReference type="EMBL" id="CP099489">
    <property type="protein sequence ID" value="USQ78647.1"/>
    <property type="molecule type" value="Genomic_DNA"/>
</dbReference>
<organism evidence="10 11">
    <name type="scientific">Ornithinimicrobium faecis</name>
    <dbReference type="NCBI Taxonomy" id="2934158"/>
    <lineage>
        <taxon>Bacteria</taxon>
        <taxon>Bacillati</taxon>
        <taxon>Actinomycetota</taxon>
        <taxon>Actinomycetes</taxon>
        <taxon>Micrococcales</taxon>
        <taxon>Ornithinimicrobiaceae</taxon>
        <taxon>Ornithinimicrobium</taxon>
    </lineage>
</organism>
<feature type="compositionally biased region" description="Gly residues" evidence="6">
    <location>
        <begin position="62"/>
        <end position="81"/>
    </location>
</feature>
<evidence type="ECO:0000256" key="2">
    <source>
        <dbReference type="ARBA" id="ARBA00022475"/>
    </source>
</evidence>
<feature type="compositionally biased region" description="Low complexity" evidence="6">
    <location>
        <begin position="104"/>
        <end position="114"/>
    </location>
</feature>
<gene>
    <name evidence="10" type="ORF">NF556_13545</name>
</gene>
<feature type="domain" description="RDD" evidence="8">
    <location>
        <begin position="144"/>
        <end position="298"/>
    </location>
</feature>
<evidence type="ECO:0000259" key="9">
    <source>
        <dbReference type="Pfam" id="PF10708"/>
    </source>
</evidence>
<feature type="transmembrane region" description="Helical" evidence="7">
    <location>
        <begin position="158"/>
        <end position="176"/>
    </location>
</feature>
<feature type="compositionally biased region" description="Gly residues" evidence="6">
    <location>
        <begin position="115"/>
        <end position="129"/>
    </location>
</feature>
<evidence type="ECO:0000313" key="10">
    <source>
        <dbReference type="EMBL" id="USQ78647.1"/>
    </source>
</evidence>
<evidence type="ECO:0000313" key="11">
    <source>
        <dbReference type="Proteomes" id="UP001056455"/>
    </source>
</evidence>
<dbReference type="RefSeq" id="WP_252591444.1">
    <property type="nucleotide sequence ID" value="NZ_CP099489.1"/>
</dbReference>
<dbReference type="PANTHER" id="PTHR36115">
    <property type="entry name" value="PROLINE-RICH ANTIGEN HOMOLOG-RELATED"/>
    <property type="match status" value="1"/>
</dbReference>
<reference evidence="10" key="1">
    <citation type="submission" date="2022-06" db="EMBL/GenBank/DDBJ databases">
        <title>Ornithinimicrobium HY1793.</title>
        <authorList>
            <person name="Huang Y."/>
        </authorList>
    </citation>
    <scope>NUCLEOTIDE SEQUENCE</scope>
    <source>
        <strain evidence="10">HY1793</strain>
    </source>
</reference>
<dbReference type="InterPro" id="IPR018929">
    <property type="entry name" value="DUF2510"/>
</dbReference>
<accession>A0ABY4YPW4</accession>
<feature type="compositionally biased region" description="Low complexity" evidence="6">
    <location>
        <begin position="40"/>
        <end position="61"/>
    </location>
</feature>
<feature type="region of interest" description="Disordered" evidence="6">
    <location>
        <begin position="28"/>
        <end position="136"/>
    </location>
</feature>
<name>A0ABY4YPW4_9MICO</name>